<dbReference type="PANTHER" id="PTHR10224">
    <property type="entry name" value="ES1 PROTEIN HOMOLOG, MITOCHONDRIAL"/>
    <property type="match status" value="1"/>
</dbReference>
<protein>
    <recommendedName>
        <fullName evidence="7">ES1 protein homolog, mitochondrial</fullName>
    </recommendedName>
</protein>
<keyword evidence="4" id="KW-0732">Signal</keyword>
<dbReference type="CDD" id="cd03133">
    <property type="entry name" value="GATase1_ES1"/>
    <property type="match status" value="1"/>
</dbReference>
<dbReference type="PANTHER" id="PTHR10224:SF9">
    <property type="entry name" value="GLUTAMINE AMIDOTRANSFERASE-LIKE CLASS 1 DOMAIN-CONTAINING PROTEIN 3, MITOCHONDRIAL-RELATED"/>
    <property type="match status" value="1"/>
</dbReference>
<reference evidence="5" key="1">
    <citation type="submission" date="2023-06" db="EMBL/GenBank/DDBJ databases">
        <title>Reference genome for the Northern bat (Eptesicus nilssonii), a most northern bat species.</title>
        <authorList>
            <person name="Laine V.N."/>
            <person name="Pulliainen A.T."/>
            <person name="Lilley T.M."/>
        </authorList>
    </citation>
    <scope>NUCLEOTIDE SEQUENCE</scope>
    <source>
        <strain evidence="5">BLF_Eptnil</strain>
        <tissue evidence="5">Kidney</tissue>
    </source>
</reference>
<evidence type="ECO:0000256" key="2">
    <source>
        <dbReference type="ARBA" id="ARBA00022946"/>
    </source>
</evidence>
<sequence>MAAVRALLAPRLVAAASTFAPAPGLRPLLLTGPAPAPRAAFHGSAPRPRPRVALVLSGCGVYDGTELHEASAALVHLSRGGAEVQIFAPNIPQMHVIDHTKGQPSESETRNVLAESARIARGKITDLAQLSAANHDAAIFPGGFGAAKNLSTFAVDGKDCKVNKDVERVLKDFHKAGKPIGLCCIAPVLAAKVLPGVEVTVGHEQEEGGKWPYAGTAEAIKAMGAKHCVKGVTISFPAAGTHVARGLPSVAGQSPARNCAERRQLGAVAGTCFVPKTSPHPCWAVFSLTSVHEAHVDQKNKVVTTPAFMCETALHHIHDGIGAMVTKVLELARK</sequence>
<dbReference type="AlphaFoldDB" id="A0AA40I8D5"/>
<evidence type="ECO:0008006" key="7">
    <source>
        <dbReference type="Google" id="ProtNLM"/>
    </source>
</evidence>
<feature type="chain" id="PRO_5041459179" description="ES1 protein homolog, mitochondrial" evidence="4">
    <location>
        <begin position="16"/>
        <end position="334"/>
    </location>
</feature>
<gene>
    <name evidence="5" type="ORF">QTO34_014842</name>
</gene>
<dbReference type="InterPro" id="IPR029062">
    <property type="entry name" value="Class_I_gatase-like"/>
</dbReference>
<keyword evidence="3" id="KW-0496">Mitochondrion</keyword>
<dbReference type="Proteomes" id="UP001177744">
    <property type="component" value="Unassembled WGS sequence"/>
</dbReference>
<evidence type="ECO:0000313" key="5">
    <source>
        <dbReference type="EMBL" id="KAK1344277.1"/>
    </source>
</evidence>
<comment type="caution">
    <text evidence="5">The sequence shown here is derived from an EMBL/GenBank/DDBJ whole genome shotgun (WGS) entry which is preliminary data.</text>
</comment>
<evidence type="ECO:0000256" key="4">
    <source>
        <dbReference type="SAM" id="SignalP"/>
    </source>
</evidence>
<dbReference type="SUPFAM" id="SSF52317">
    <property type="entry name" value="Class I glutamine amidotransferase-like"/>
    <property type="match status" value="1"/>
</dbReference>
<organism evidence="5 6">
    <name type="scientific">Cnephaeus nilssonii</name>
    <name type="common">Northern bat</name>
    <name type="synonym">Eptesicus nilssonii</name>
    <dbReference type="NCBI Taxonomy" id="3371016"/>
    <lineage>
        <taxon>Eukaryota</taxon>
        <taxon>Metazoa</taxon>
        <taxon>Chordata</taxon>
        <taxon>Craniata</taxon>
        <taxon>Vertebrata</taxon>
        <taxon>Euteleostomi</taxon>
        <taxon>Mammalia</taxon>
        <taxon>Eutheria</taxon>
        <taxon>Laurasiatheria</taxon>
        <taxon>Chiroptera</taxon>
        <taxon>Yangochiroptera</taxon>
        <taxon>Vespertilionidae</taxon>
        <taxon>Cnephaeus</taxon>
    </lineage>
</organism>
<dbReference type="FunFam" id="3.40.50.880:FF:000035">
    <property type="entry name" value="ES1 protein homolog, mitochondrial isoform X1"/>
    <property type="match status" value="1"/>
</dbReference>
<evidence type="ECO:0000256" key="1">
    <source>
        <dbReference type="ARBA" id="ARBA00004173"/>
    </source>
</evidence>
<dbReference type="EMBL" id="JAULJE010000004">
    <property type="protein sequence ID" value="KAK1344277.1"/>
    <property type="molecule type" value="Genomic_DNA"/>
</dbReference>
<dbReference type="Gene3D" id="3.40.50.880">
    <property type="match status" value="1"/>
</dbReference>
<name>A0AA40I8D5_CNENI</name>
<comment type="subcellular location">
    <subcellularLocation>
        <location evidence="1">Mitochondrion</location>
    </subcellularLocation>
</comment>
<feature type="signal peptide" evidence="4">
    <location>
        <begin position="1"/>
        <end position="15"/>
    </location>
</feature>
<evidence type="ECO:0000256" key="3">
    <source>
        <dbReference type="ARBA" id="ARBA00023128"/>
    </source>
</evidence>
<proteinExistence type="predicted"/>
<keyword evidence="2" id="KW-0809">Transit peptide</keyword>
<dbReference type="NCBIfam" id="NF008747">
    <property type="entry name" value="PRK11780.1"/>
    <property type="match status" value="1"/>
</dbReference>
<accession>A0AA40I8D5</accession>
<keyword evidence="6" id="KW-1185">Reference proteome</keyword>
<evidence type="ECO:0000313" key="6">
    <source>
        <dbReference type="Proteomes" id="UP001177744"/>
    </source>
</evidence>
<dbReference type="GO" id="GO:0005739">
    <property type="term" value="C:mitochondrion"/>
    <property type="evidence" value="ECO:0007669"/>
    <property type="project" value="UniProtKB-SubCell"/>
</dbReference>